<gene>
    <name evidence="1" type="ORF">TAV2_LOCUS8194</name>
</gene>
<name>A0AAU9RRR9_THLAR</name>
<sequence length="200" mass="22805">MEERITLAYLVIELLEISTQSAQAKKLSSCRFSIFKLYIWHWLVGRLDWDLTVQNVDYGKVLRNIAICLQPPPIIKILLAIKATFLKHVTCGVRGKLDPPCNAVGYIDRKVLGINHMYHHPAWRRSKSVDPPNTNKEELIFPIFWCPLSHSSRLKNWVVMGPALLVLGMILHFTNPVPLNKQLCTLSYVCVISEATALVF</sequence>
<protein>
    <submittedName>
        <fullName evidence="1">Uncharacterized protein</fullName>
    </submittedName>
</protein>
<organism evidence="1 2">
    <name type="scientific">Thlaspi arvense</name>
    <name type="common">Field penny-cress</name>
    <dbReference type="NCBI Taxonomy" id="13288"/>
    <lineage>
        <taxon>Eukaryota</taxon>
        <taxon>Viridiplantae</taxon>
        <taxon>Streptophyta</taxon>
        <taxon>Embryophyta</taxon>
        <taxon>Tracheophyta</taxon>
        <taxon>Spermatophyta</taxon>
        <taxon>Magnoliopsida</taxon>
        <taxon>eudicotyledons</taxon>
        <taxon>Gunneridae</taxon>
        <taxon>Pentapetalae</taxon>
        <taxon>rosids</taxon>
        <taxon>malvids</taxon>
        <taxon>Brassicales</taxon>
        <taxon>Brassicaceae</taxon>
        <taxon>Thlaspideae</taxon>
        <taxon>Thlaspi</taxon>
    </lineage>
</organism>
<dbReference type="AlphaFoldDB" id="A0AAU9RRR9"/>
<dbReference type="Proteomes" id="UP000836841">
    <property type="component" value="Unassembled WGS sequence"/>
</dbReference>
<comment type="caution">
    <text evidence="1">The sequence shown here is derived from an EMBL/GenBank/DDBJ whole genome shotgun (WGS) entry which is preliminary data.</text>
</comment>
<evidence type="ECO:0000313" key="1">
    <source>
        <dbReference type="EMBL" id="CAH2049031.1"/>
    </source>
</evidence>
<accession>A0AAU9RRR9</accession>
<dbReference type="EMBL" id="CAJVSB020000256">
    <property type="protein sequence ID" value="CAH2049031.1"/>
    <property type="molecule type" value="Genomic_DNA"/>
</dbReference>
<keyword evidence="2" id="KW-1185">Reference proteome</keyword>
<reference evidence="1 2" key="1">
    <citation type="submission" date="2022-03" db="EMBL/GenBank/DDBJ databases">
        <authorList>
            <person name="Nunn A."/>
            <person name="Chopra R."/>
            <person name="Nunn A."/>
            <person name="Contreras Garrido A."/>
        </authorList>
    </citation>
    <scope>NUCLEOTIDE SEQUENCE [LARGE SCALE GENOMIC DNA]</scope>
</reference>
<dbReference type="PANTHER" id="PTHR31061">
    <property type="entry name" value="LD22376P"/>
    <property type="match status" value="1"/>
</dbReference>
<evidence type="ECO:0000313" key="2">
    <source>
        <dbReference type="Proteomes" id="UP000836841"/>
    </source>
</evidence>
<dbReference type="PANTHER" id="PTHR31061:SF25">
    <property type="entry name" value="HEPARAN-ALPHA-GLUCOSAMINIDE N-ACETYLTRANSFERASE-LIKE PROTEIN (DUF1624)"/>
    <property type="match status" value="1"/>
</dbReference>
<proteinExistence type="predicted"/>